<sequence length="212" mass="24749">MNCQYCERLCKNKNSLINHERLCKSNPNCQTVVSNFVKYNQLKASNSIPGSNQFTKAKNSGLTIAVSESTRNKLSAASKGRKYSDDQRKAMSTIMQKVVRENPHSYSASNINGRTKKVLYKDVLLDSKWELEFVKWCDSQNIIWERNNTPFEYEWTGPRLYFPDFFLSEYDMFVEVKGYARDRDYAKWNAVPNLIVIKYTEIKQIRNGTYTI</sequence>
<reference evidence="1" key="1">
    <citation type="submission" date="2020-05" db="EMBL/GenBank/DDBJ databases">
        <authorList>
            <person name="Chiriac C."/>
            <person name="Salcher M."/>
            <person name="Ghai R."/>
            <person name="Kavagutti S V."/>
        </authorList>
    </citation>
    <scope>NUCLEOTIDE SEQUENCE</scope>
</reference>
<organism evidence="1">
    <name type="scientific">uncultured Caudovirales phage</name>
    <dbReference type="NCBI Taxonomy" id="2100421"/>
    <lineage>
        <taxon>Viruses</taxon>
        <taxon>Duplodnaviria</taxon>
        <taxon>Heunggongvirae</taxon>
        <taxon>Uroviricota</taxon>
        <taxon>Caudoviricetes</taxon>
        <taxon>Peduoviridae</taxon>
        <taxon>Maltschvirus</taxon>
        <taxon>Maltschvirus maltsch</taxon>
    </lineage>
</organism>
<evidence type="ECO:0000313" key="1">
    <source>
        <dbReference type="EMBL" id="CAB4219029.1"/>
    </source>
</evidence>
<dbReference type="EMBL" id="LR797474">
    <property type="protein sequence ID" value="CAB4219029.1"/>
    <property type="molecule type" value="Genomic_DNA"/>
</dbReference>
<accession>A0A6J5SUQ5</accession>
<dbReference type="Gene3D" id="3.40.91.30">
    <property type="match status" value="1"/>
</dbReference>
<proteinExistence type="predicted"/>
<gene>
    <name evidence="1" type="ORF">UFOVP1604_112</name>
</gene>
<name>A0A6J5SUQ5_9CAUD</name>
<protein>
    <submittedName>
        <fullName evidence="1">Uncharacterized protein</fullName>
    </submittedName>
</protein>